<dbReference type="EMBL" id="JACQWF010000440">
    <property type="protein sequence ID" value="MBI4596752.1"/>
    <property type="molecule type" value="Genomic_DNA"/>
</dbReference>
<keyword evidence="5" id="KW-0663">Pyridoxal phosphate</keyword>
<dbReference type="GO" id="GO:0006520">
    <property type="term" value="P:amino acid metabolic process"/>
    <property type="evidence" value="ECO:0007669"/>
    <property type="project" value="InterPro"/>
</dbReference>
<dbReference type="AlphaFoldDB" id="A0A933GMP9"/>
<evidence type="ECO:0000256" key="1">
    <source>
        <dbReference type="ARBA" id="ARBA00001933"/>
    </source>
</evidence>
<name>A0A933GMP9_UNCTE</name>
<dbReference type="GO" id="GO:0008483">
    <property type="term" value="F:transaminase activity"/>
    <property type="evidence" value="ECO:0007669"/>
    <property type="project" value="UniProtKB-KW"/>
</dbReference>
<dbReference type="Gene3D" id="3.40.640.10">
    <property type="entry name" value="Type I PLP-dependent aspartate aminotransferase-like (Major domain)"/>
    <property type="match status" value="1"/>
</dbReference>
<dbReference type="SUPFAM" id="SSF53383">
    <property type="entry name" value="PLP-dependent transferases"/>
    <property type="match status" value="1"/>
</dbReference>
<gene>
    <name evidence="8" type="ORF">HY730_10340</name>
</gene>
<comment type="caution">
    <text evidence="8">The sequence shown here is derived from an EMBL/GenBank/DDBJ whole genome shotgun (WGS) entry which is preliminary data.</text>
</comment>
<dbReference type="InterPro" id="IPR004838">
    <property type="entry name" value="NHTrfase_class1_PyrdxlP-BS"/>
</dbReference>
<comment type="cofactor">
    <cofactor evidence="1 6">
        <name>pyridoxal 5'-phosphate</name>
        <dbReference type="ChEBI" id="CHEBI:597326"/>
    </cofactor>
</comment>
<dbReference type="InterPro" id="IPR004839">
    <property type="entry name" value="Aminotransferase_I/II_large"/>
</dbReference>
<dbReference type="InterPro" id="IPR015421">
    <property type="entry name" value="PyrdxlP-dep_Trfase_major"/>
</dbReference>
<evidence type="ECO:0000256" key="4">
    <source>
        <dbReference type="ARBA" id="ARBA00022679"/>
    </source>
</evidence>
<evidence type="ECO:0000256" key="6">
    <source>
        <dbReference type="RuleBase" id="RU000481"/>
    </source>
</evidence>
<keyword evidence="4 6" id="KW-0808">Transferase</keyword>
<protein>
    <recommendedName>
        <fullName evidence="6">Aminotransferase</fullName>
        <ecNumber evidence="6">2.6.1.-</ecNumber>
    </recommendedName>
</protein>
<reference evidence="8" key="1">
    <citation type="submission" date="2020-07" db="EMBL/GenBank/DDBJ databases">
        <title>Huge and variable diversity of episymbiotic CPR bacteria and DPANN archaea in groundwater ecosystems.</title>
        <authorList>
            <person name="He C.Y."/>
            <person name="Keren R."/>
            <person name="Whittaker M."/>
            <person name="Farag I.F."/>
            <person name="Doudna J."/>
            <person name="Cate J.H.D."/>
            <person name="Banfield J.F."/>
        </authorList>
    </citation>
    <scope>NUCLEOTIDE SEQUENCE</scope>
    <source>
        <strain evidence="8">NC_groundwater_1482_Ag_S-0.65um_47_24</strain>
    </source>
</reference>
<comment type="similarity">
    <text evidence="2 6">Belongs to the class-I pyridoxal-phosphate-dependent aminotransferase family.</text>
</comment>
<dbReference type="CDD" id="cd00609">
    <property type="entry name" value="AAT_like"/>
    <property type="match status" value="1"/>
</dbReference>
<proteinExistence type="inferred from homology"/>
<dbReference type="PANTHER" id="PTHR46383:SF1">
    <property type="entry name" value="ASPARTATE AMINOTRANSFERASE"/>
    <property type="match status" value="1"/>
</dbReference>
<dbReference type="InterPro" id="IPR050596">
    <property type="entry name" value="AspAT/PAT-like"/>
</dbReference>
<evidence type="ECO:0000256" key="5">
    <source>
        <dbReference type="ARBA" id="ARBA00022898"/>
    </source>
</evidence>
<dbReference type="PANTHER" id="PTHR46383">
    <property type="entry name" value="ASPARTATE AMINOTRANSFERASE"/>
    <property type="match status" value="1"/>
</dbReference>
<evidence type="ECO:0000313" key="8">
    <source>
        <dbReference type="EMBL" id="MBI4596752.1"/>
    </source>
</evidence>
<evidence type="ECO:0000259" key="7">
    <source>
        <dbReference type="Pfam" id="PF00155"/>
    </source>
</evidence>
<keyword evidence="3 6" id="KW-0032">Aminotransferase</keyword>
<dbReference type="Proteomes" id="UP000772181">
    <property type="component" value="Unassembled WGS sequence"/>
</dbReference>
<evidence type="ECO:0000313" key="9">
    <source>
        <dbReference type="Proteomes" id="UP000772181"/>
    </source>
</evidence>
<dbReference type="GO" id="GO:0030170">
    <property type="term" value="F:pyridoxal phosphate binding"/>
    <property type="evidence" value="ECO:0007669"/>
    <property type="project" value="InterPro"/>
</dbReference>
<dbReference type="PROSITE" id="PS00105">
    <property type="entry name" value="AA_TRANSFER_CLASS_1"/>
    <property type="match status" value="1"/>
</dbReference>
<sequence>MNSVSIVNRALKYYLQDESLRKFYGGYRDFSSDTGKYFLGIGEIAGDDFDFNVRTLYEEFLDSVAITERMTKYSGTMGDQETNSLMAGHLNESLGVNWFSDSNIINCDGGQNALSLALRTCIAPIGTPEEPRQYLLLPTPCYPYFPTISSTYIGMVAFLAYSPDELIDGLRKNINERIGGFLLNIPHNPLGYVLEKRHVKSINDLARANNCAVIVDLVYHQTPLDPLCIKLLGKLDPDRTVFLDSFSKKYGLPGLRIGFVASANPETAVAIRSIKAGESISASLVKMMFAGYLLRRYPEVPQRIAETIKNRFRAFLNGLGDLSAYGITMMPPEILTKQNAFYLSLFMEKFLEATGLSIFDFIRIANEKFDLILTPDVRMYPPDKFPGQPLNYTAHGPVLEANQRLVFTPDYNTEKRPFIRLSFGAESRIKEAADKFLQAVKAIYSGER</sequence>
<evidence type="ECO:0000256" key="2">
    <source>
        <dbReference type="ARBA" id="ARBA00007441"/>
    </source>
</evidence>
<evidence type="ECO:0000256" key="3">
    <source>
        <dbReference type="ARBA" id="ARBA00022576"/>
    </source>
</evidence>
<feature type="domain" description="Aminotransferase class I/classII large" evidence="7">
    <location>
        <begin position="39"/>
        <end position="333"/>
    </location>
</feature>
<organism evidence="8 9">
    <name type="scientific">Tectimicrobiota bacterium</name>
    <dbReference type="NCBI Taxonomy" id="2528274"/>
    <lineage>
        <taxon>Bacteria</taxon>
        <taxon>Pseudomonadati</taxon>
        <taxon>Nitrospinota/Tectimicrobiota group</taxon>
        <taxon>Candidatus Tectimicrobiota</taxon>
    </lineage>
</organism>
<dbReference type="Pfam" id="PF00155">
    <property type="entry name" value="Aminotran_1_2"/>
    <property type="match status" value="1"/>
</dbReference>
<dbReference type="InterPro" id="IPR015424">
    <property type="entry name" value="PyrdxlP-dep_Trfase"/>
</dbReference>
<accession>A0A933GMP9</accession>
<dbReference type="EC" id="2.6.1.-" evidence="6"/>